<evidence type="ECO:0000313" key="4">
    <source>
        <dbReference type="RefSeq" id="XP_003746351.1"/>
    </source>
</evidence>
<evidence type="ECO:0000256" key="2">
    <source>
        <dbReference type="SAM" id="Phobius"/>
    </source>
</evidence>
<gene>
    <name evidence="4" type="primary">LOC100900137</name>
</gene>
<proteinExistence type="predicted"/>
<dbReference type="RefSeq" id="XP_003746351.1">
    <property type="nucleotide sequence ID" value="XM_003746303.1"/>
</dbReference>
<evidence type="ECO:0000313" key="3">
    <source>
        <dbReference type="Proteomes" id="UP000694867"/>
    </source>
</evidence>
<dbReference type="Proteomes" id="UP000694867">
    <property type="component" value="Unplaced"/>
</dbReference>
<feature type="transmembrane region" description="Helical" evidence="2">
    <location>
        <begin position="56"/>
        <end position="79"/>
    </location>
</feature>
<keyword evidence="2" id="KW-0472">Membrane</keyword>
<feature type="region of interest" description="Disordered" evidence="1">
    <location>
        <begin position="86"/>
        <end position="105"/>
    </location>
</feature>
<name>A0AAJ6QWQ3_9ACAR</name>
<dbReference type="AlphaFoldDB" id="A0AAJ6QWQ3"/>
<reference evidence="4" key="1">
    <citation type="submission" date="2025-08" db="UniProtKB">
        <authorList>
            <consortium name="RefSeq"/>
        </authorList>
    </citation>
    <scope>IDENTIFICATION</scope>
</reference>
<organism evidence="3 4">
    <name type="scientific">Galendromus occidentalis</name>
    <name type="common">western predatory mite</name>
    <dbReference type="NCBI Taxonomy" id="34638"/>
    <lineage>
        <taxon>Eukaryota</taxon>
        <taxon>Metazoa</taxon>
        <taxon>Ecdysozoa</taxon>
        <taxon>Arthropoda</taxon>
        <taxon>Chelicerata</taxon>
        <taxon>Arachnida</taxon>
        <taxon>Acari</taxon>
        <taxon>Parasitiformes</taxon>
        <taxon>Mesostigmata</taxon>
        <taxon>Gamasina</taxon>
        <taxon>Phytoseioidea</taxon>
        <taxon>Phytoseiidae</taxon>
        <taxon>Typhlodrominae</taxon>
        <taxon>Galendromus</taxon>
    </lineage>
</organism>
<accession>A0AAJ6QWQ3</accession>
<protein>
    <submittedName>
        <fullName evidence="4">Uncharacterized protein LOC100900137</fullName>
    </submittedName>
</protein>
<evidence type="ECO:0000256" key="1">
    <source>
        <dbReference type="SAM" id="MobiDB-lite"/>
    </source>
</evidence>
<keyword evidence="3" id="KW-1185">Reference proteome</keyword>
<keyword evidence="2" id="KW-1133">Transmembrane helix</keyword>
<dbReference type="KEGG" id="goe:100900137"/>
<dbReference type="GeneID" id="100900137"/>
<keyword evidence="2" id="KW-0812">Transmembrane</keyword>
<sequence length="105" mass="11466">MYEAHSDLQPVLDLSCRASKNDGDHNLCVHMKSCEITAAMHPNDMPEGSRRFHWDAISVGVFVFAALMVSSAVAVILYLRRGLHSKPLTGESSSALQPKGKAEVE</sequence>